<evidence type="ECO:0000256" key="1">
    <source>
        <dbReference type="ARBA" id="ARBA00023015"/>
    </source>
</evidence>
<dbReference type="AlphaFoldDB" id="A0A6J4KYV9"/>
<dbReference type="CDD" id="cd06267">
    <property type="entry name" value="PBP1_LacI_sugar_binding-like"/>
    <property type="match status" value="1"/>
</dbReference>
<evidence type="ECO:0000313" key="5">
    <source>
        <dbReference type="EMBL" id="CAA9317712.1"/>
    </source>
</evidence>
<dbReference type="Gene3D" id="1.10.260.40">
    <property type="entry name" value="lambda repressor-like DNA-binding domains"/>
    <property type="match status" value="1"/>
</dbReference>
<evidence type="ECO:0000259" key="4">
    <source>
        <dbReference type="PROSITE" id="PS50932"/>
    </source>
</evidence>
<dbReference type="GO" id="GO:0000976">
    <property type="term" value="F:transcription cis-regulatory region binding"/>
    <property type="evidence" value="ECO:0007669"/>
    <property type="project" value="TreeGrafter"/>
</dbReference>
<accession>A0A6J4KYV9</accession>
<keyword evidence="1" id="KW-0805">Transcription regulation</keyword>
<feature type="domain" description="HTH lacI-type" evidence="4">
    <location>
        <begin position="1"/>
        <end position="51"/>
    </location>
</feature>
<gene>
    <name evidence="5" type="ORF">AVDCRST_MAG61-2110</name>
</gene>
<dbReference type="InterPro" id="IPR028082">
    <property type="entry name" value="Peripla_BP_I"/>
</dbReference>
<name>A0A6J4KYV9_9ACTN</name>
<sequence length="334" mass="35574">MARVAGVSLATASRALNGSTRKVNAAYRERVLAAARDLNYSPNLAAQAVAKGGTSTVALLVADISDPYFSSIASGVMQAAEERGLIVTISSTERRPAREAALVRVLRGQRPRSVILVGSRWAASGADPELSEELRAFEKAGGRVTMISQPQLPFRTIDIRNREGAAALAEKLVKNGYRSAAMLTGPTGLITTDERAQGFSEVFAAHGYPIEERWRVACDFTRDGVFLGAAELRRRGLSEIEVIFAANDVMAVGAMAYLRSAGVRLPEDVAVAGFDDISSLRDVVPALTTVSLPLELIGRQAIELALDDGQGGDTRVPVYGVPVLRESTPPLVRA</sequence>
<organism evidence="5">
    <name type="scientific">uncultured Friedmanniella sp</name>
    <dbReference type="NCBI Taxonomy" id="335381"/>
    <lineage>
        <taxon>Bacteria</taxon>
        <taxon>Bacillati</taxon>
        <taxon>Actinomycetota</taxon>
        <taxon>Actinomycetes</taxon>
        <taxon>Propionibacteriales</taxon>
        <taxon>Nocardioidaceae</taxon>
        <taxon>Friedmanniella</taxon>
        <taxon>environmental samples</taxon>
    </lineage>
</organism>
<dbReference type="SMART" id="SM00354">
    <property type="entry name" value="HTH_LACI"/>
    <property type="match status" value="1"/>
</dbReference>
<dbReference type="InterPro" id="IPR010982">
    <property type="entry name" value="Lambda_DNA-bd_dom_sf"/>
</dbReference>
<evidence type="ECO:0000256" key="3">
    <source>
        <dbReference type="ARBA" id="ARBA00023163"/>
    </source>
</evidence>
<dbReference type="InterPro" id="IPR000843">
    <property type="entry name" value="HTH_LacI"/>
</dbReference>
<dbReference type="Gene3D" id="3.40.50.2300">
    <property type="match status" value="2"/>
</dbReference>
<dbReference type="GO" id="GO:0003700">
    <property type="term" value="F:DNA-binding transcription factor activity"/>
    <property type="evidence" value="ECO:0007669"/>
    <property type="project" value="TreeGrafter"/>
</dbReference>
<evidence type="ECO:0000256" key="2">
    <source>
        <dbReference type="ARBA" id="ARBA00023125"/>
    </source>
</evidence>
<proteinExistence type="predicted"/>
<dbReference type="SUPFAM" id="SSF53822">
    <property type="entry name" value="Periplasmic binding protein-like I"/>
    <property type="match status" value="1"/>
</dbReference>
<dbReference type="SUPFAM" id="SSF47413">
    <property type="entry name" value="lambda repressor-like DNA-binding domains"/>
    <property type="match status" value="1"/>
</dbReference>
<dbReference type="PANTHER" id="PTHR30146">
    <property type="entry name" value="LACI-RELATED TRANSCRIPTIONAL REPRESSOR"/>
    <property type="match status" value="1"/>
</dbReference>
<protein>
    <recommendedName>
        <fullName evidence="4">HTH lacI-type domain-containing protein</fullName>
    </recommendedName>
</protein>
<dbReference type="CDD" id="cd01392">
    <property type="entry name" value="HTH_LacI"/>
    <property type="match status" value="1"/>
</dbReference>
<dbReference type="Pfam" id="PF13377">
    <property type="entry name" value="Peripla_BP_3"/>
    <property type="match status" value="1"/>
</dbReference>
<dbReference type="Pfam" id="PF00356">
    <property type="entry name" value="LacI"/>
    <property type="match status" value="1"/>
</dbReference>
<keyword evidence="3" id="KW-0804">Transcription</keyword>
<reference evidence="5" key="1">
    <citation type="submission" date="2020-02" db="EMBL/GenBank/DDBJ databases">
        <authorList>
            <person name="Meier V. D."/>
        </authorList>
    </citation>
    <scope>NUCLEOTIDE SEQUENCE</scope>
    <source>
        <strain evidence="5">AVDCRST_MAG61</strain>
    </source>
</reference>
<dbReference type="InterPro" id="IPR046335">
    <property type="entry name" value="LacI/GalR-like_sensor"/>
</dbReference>
<dbReference type="PROSITE" id="PS50932">
    <property type="entry name" value="HTH_LACI_2"/>
    <property type="match status" value="1"/>
</dbReference>
<keyword evidence="2" id="KW-0238">DNA-binding</keyword>
<dbReference type="PANTHER" id="PTHR30146:SF109">
    <property type="entry name" value="HTH-TYPE TRANSCRIPTIONAL REGULATOR GALS"/>
    <property type="match status" value="1"/>
</dbReference>
<dbReference type="EMBL" id="CADCTT010000276">
    <property type="protein sequence ID" value="CAA9317712.1"/>
    <property type="molecule type" value="Genomic_DNA"/>
</dbReference>